<feature type="compositionally biased region" description="Basic and acidic residues" evidence="1">
    <location>
        <begin position="362"/>
        <end position="377"/>
    </location>
</feature>
<sequence length="418" mass="46592">MQEEVVTQPADVGATAPPESPPETAAPTDDTALDELRPAEEEAAPPEPAAEPSPKPGEKPVEGEQPPVEEKPPEAPKPEEVAKPPEEKPFTPEEEKVVTPELREAFQKNPQLRGAFFRDRQYGEMFQTPDNARHVMETYRASEEDTRRFNSGNPEETRQLLTDWAQDFPQGYDRVVGMALTDAHKQYVAELERTGRTDLADSLKEIGRLFLGDGQASRQAAGQGQPDARSAQLDQRENQLREERTGYENKQRLDFLNNVQGTWEKEVDGRISEVLGQLKPSGLGEWAEGNLRRNVITRLNETLNSDRIFGSRFRSLVDGGDRSDTHRKDVVKALGGRLSSLVDEFVTQELGNATRQVVDKAAEKKMEQEKREARREPGAGGTAAKPAARSVEDMQRQKGETQDHYEDRLLESSMGGGL</sequence>
<feature type="region of interest" description="Disordered" evidence="1">
    <location>
        <begin position="1"/>
        <end position="114"/>
    </location>
</feature>
<evidence type="ECO:0000313" key="2">
    <source>
        <dbReference type="EMBL" id="KKN36122.1"/>
    </source>
</evidence>
<name>A0A0F9QGJ1_9ZZZZ</name>
<protein>
    <submittedName>
        <fullName evidence="2">Uncharacterized protein</fullName>
    </submittedName>
</protein>
<feature type="compositionally biased region" description="Basic and acidic residues" evidence="1">
    <location>
        <begin position="390"/>
        <end position="410"/>
    </location>
</feature>
<organism evidence="2">
    <name type="scientific">marine sediment metagenome</name>
    <dbReference type="NCBI Taxonomy" id="412755"/>
    <lineage>
        <taxon>unclassified sequences</taxon>
        <taxon>metagenomes</taxon>
        <taxon>ecological metagenomes</taxon>
    </lineage>
</organism>
<dbReference type="EMBL" id="LAZR01001987">
    <property type="protein sequence ID" value="KKN36122.1"/>
    <property type="molecule type" value="Genomic_DNA"/>
</dbReference>
<feature type="compositionally biased region" description="Basic and acidic residues" evidence="1">
    <location>
        <begin position="56"/>
        <end position="106"/>
    </location>
</feature>
<feature type="region of interest" description="Disordered" evidence="1">
    <location>
        <begin position="362"/>
        <end position="418"/>
    </location>
</feature>
<feature type="compositionally biased region" description="Low complexity" evidence="1">
    <location>
        <begin position="14"/>
        <end position="28"/>
    </location>
</feature>
<comment type="caution">
    <text evidence="2">The sequence shown here is derived from an EMBL/GenBank/DDBJ whole genome shotgun (WGS) entry which is preliminary data.</text>
</comment>
<feature type="compositionally biased region" description="Low complexity" evidence="1">
    <location>
        <begin position="215"/>
        <end position="225"/>
    </location>
</feature>
<evidence type="ECO:0000256" key="1">
    <source>
        <dbReference type="SAM" id="MobiDB-lite"/>
    </source>
</evidence>
<dbReference type="AlphaFoldDB" id="A0A0F9QGJ1"/>
<feature type="region of interest" description="Disordered" evidence="1">
    <location>
        <begin position="215"/>
        <end position="238"/>
    </location>
</feature>
<proteinExistence type="predicted"/>
<reference evidence="2" key="1">
    <citation type="journal article" date="2015" name="Nature">
        <title>Complex archaea that bridge the gap between prokaryotes and eukaryotes.</title>
        <authorList>
            <person name="Spang A."/>
            <person name="Saw J.H."/>
            <person name="Jorgensen S.L."/>
            <person name="Zaremba-Niedzwiedzka K."/>
            <person name="Martijn J."/>
            <person name="Lind A.E."/>
            <person name="van Eijk R."/>
            <person name="Schleper C."/>
            <person name="Guy L."/>
            <person name="Ettema T.J."/>
        </authorList>
    </citation>
    <scope>NUCLEOTIDE SEQUENCE</scope>
</reference>
<feature type="compositionally biased region" description="Pro residues" evidence="1">
    <location>
        <begin position="45"/>
        <end position="55"/>
    </location>
</feature>
<accession>A0A0F9QGJ1</accession>
<gene>
    <name evidence="2" type="ORF">LCGC14_0776660</name>
</gene>